<sequence length="130" mass="14161">MGGFVYRCDRPLDDARRVNHDLVRFRNLDRAVFGQNRLTGQNVGSLSCLRAPCLGAVIAKMAGNHTATASAAAARHAAIRNGDLVGPEHVKQGAAGLRVQMQIEGFYYQFHASSFFSCLRMAAILARRSV</sequence>
<comment type="caution">
    <text evidence="1">The sequence shown here is derived from an EMBL/GenBank/DDBJ whole genome shotgun (WGS) entry which is preliminary data.</text>
</comment>
<evidence type="ECO:0000313" key="1">
    <source>
        <dbReference type="EMBL" id="MPM78579.1"/>
    </source>
</evidence>
<name>A0A645CNV2_9ZZZZ</name>
<accession>A0A645CNV2</accession>
<organism evidence="1">
    <name type="scientific">bioreactor metagenome</name>
    <dbReference type="NCBI Taxonomy" id="1076179"/>
    <lineage>
        <taxon>unclassified sequences</taxon>
        <taxon>metagenomes</taxon>
        <taxon>ecological metagenomes</taxon>
    </lineage>
</organism>
<proteinExistence type="predicted"/>
<reference evidence="1" key="1">
    <citation type="submission" date="2019-08" db="EMBL/GenBank/DDBJ databases">
        <authorList>
            <person name="Kucharzyk K."/>
            <person name="Murdoch R.W."/>
            <person name="Higgins S."/>
            <person name="Loffler F."/>
        </authorList>
    </citation>
    <scope>NUCLEOTIDE SEQUENCE</scope>
</reference>
<gene>
    <name evidence="1" type="ORF">SDC9_125590</name>
</gene>
<dbReference type="AlphaFoldDB" id="A0A645CNV2"/>
<dbReference type="EMBL" id="VSSQ01028744">
    <property type="protein sequence ID" value="MPM78579.1"/>
    <property type="molecule type" value="Genomic_DNA"/>
</dbReference>
<protein>
    <submittedName>
        <fullName evidence="1">Uncharacterized protein</fullName>
    </submittedName>
</protein>